<keyword evidence="2 5" id="KW-0812">Transmembrane</keyword>
<dbReference type="InterPro" id="IPR050671">
    <property type="entry name" value="CD300_family_receptors"/>
</dbReference>
<dbReference type="PANTHER" id="PTHR11860:SF87">
    <property type="entry name" value="CMRF35-LIKE MOLECULE 8"/>
    <property type="match status" value="1"/>
</dbReference>
<evidence type="ECO:0000256" key="3">
    <source>
        <dbReference type="ARBA" id="ARBA00023136"/>
    </source>
</evidence>
<evidence type="ECO:0000256" key="2">
    <source>
        <dbReference type="ARBA" id="ARBA00022692"/>
    </source>
</evidence>
<feature type="compositionally biased region" description="Polar residues" evidence="4">
    <location>
        <begin position="317"/>
        <end position="337"/>
    </location>
</feature>
<keyword evidence="9" id="KW-1185">Reference proteome</keyword>
<comment type="subcellular location">
    <subcellularLocation>
        <location evidence="1">Membrane</location>
    </subcellularLocation>
</comment>
<dbReference type="InterPro" id="IPR036179">
    <property type="entry name" value="Ig-like_dom_sf"/>
</dbReference>
<evidence type="ECO:0000256" key="6">
    <source>
        <dbReference type="SAM" id="SignalP"/>
    </source>
</evidence>
<evidence type="ECO:0000256" key="4">
    <source>
        <dbReference type="SAM" id="MobiDB-lite"/>
    </source>
</evidence>
<dbReference type="InterPro" id="IPR013106">
    <property type="entry name" value="Ig_V-set"/>
</dbReference>
<evidence type="ECO:0000259" key="7">
    <source>
        <dbReference type="SMART" id="SM00409"/>
    </source>
</evidence>
<keyword evidence="6" id="KW-0732">Signal</keyword>
<evidence type="ECO:0000256" key="1">
    <source>
        <dbReference type="ARBA" id="ARBA00004370"/>
    </source>
</evidence>
<organism evidence="8 9">
    <name type="scientific">Zoarces viviparus</name>
    <name type="common">Viviparous eelpout</name>
    <name type="synonym">Blennius viviparus</name>
    <dbReference type="NCBI Taxonomy" id="48416"/>
    <lineage>
        <taxon>Eukaryota</taxon>
        <taxon>Metazoa</taxon>
        <taxon>Chordata</taxon>
        <taxon>Craniata</taxon>
        <taxon>Vertebrata</taxon>
        <taxon>Euteleostomi</taxon>
        <taxon>Actinopterygii</taxon>
        <taxon>Neopterygii</taxon>
        <taxon>Teleostei</taxon>
        <taxon>Neoteleostei</taxon>
        <taxon>Acanthomorphata</taxon>
        <taxon>Eupercaria</taxon>
        <taxon>Perciformes</taxon>
        <taxon>Cottioidei</taxon>
        <taxon>Zoarcales</taxon>
        <taxon>Zoarcidae</taxon>
        <taxon>Zoarcinae</taxon>
        <taxon>Zoarces</taxon>
    </lineage>
</organism>
<sequence>MKTVYIFCCLLYAAGMEVSSIKVEGFEAGEVSFQCSHRLANSNNKYLCNDPCNDREDILVSVEAGGRAASGRIALVDSGDGVFTVTFSHLQLSDSGKYWCAVERRGLDTFTAVHVTVKEAVAKETTTAVPELPPTWTYPNISNSTELTPGMDTSRPANLSTASNNTNGGKQNSTGTVLYATVGAVAMLTVLMLAIIIGKRRVNIKPQPQVCSKSTDGVSADETEADCEYDDVGEDVQSSRSHHPTQNPPTDAAAAVERGLPHPIYENISCYKGTEHPRHSAANVQDKHDISSVIYIKPLPPLCEGTGKGRLGKHTNKPTATKNATSKPTESCTSNASACHCRSCSDSTDVRPRSLWFGLDTS</sequence>
<dbReference type="InterPro" id="IPR003599">
    <property type="entry name" value="Ig_sub"/>
</dbReference>
<dbReference type="Pfam" id="PF07686">
    <property type="entry name" value="V-set"/>
    <property type="match status" value="1"/>
</dbReference>
<feature type="domain" description="Immunoglobulin" evidence="7">
    <location>
        <begin position="20"/>
        <end position="118"/>
    </location>
</feature>
<feature type="compositionally biased region" description="Polar residues" evidence="4">
    <location>
        <begin position="155"/>
        <end position="173"/>
    </location>
</feature>
<reference evidence="8 9" key="1">
    <citation type="journal article" date="2024" name="Genome Biol. Evol.">
        <title>Chromosome-level genome assembly of the viviparous eelpout Zoarces viviparus.</title>
        <authorList>
            <person name="Fuhrmann N."/>
            <person name="Brasseur M.V."/>
            <person name="Bakowski C.E."/>
            <person name="Podsiadlowski L."/>
            <person name="Prost S."/>
            <person name="Krehenwinkel H."/>
            <person name="Mayer C."/>
        </authorList>
    </citation>
    <scope>NUCLEOTIDE SEQUENCE [LARGE SCALE GENOMIC DNA]</scope>
    <source>
        <strain evidence="8">NO-MEL_2022_Ind0_liver</strain>
    </source>
</reference>
<feature type="region of interest" description="Disordered" evidence="4">
    <location>
        <begin position="307"/>
        <end position="337"/>
    </location>
</feature>
<feature type="chain" id="PRO_5043968272" description="Immunoglobulin domain-containing protein" evidence="6">
    <location>
        <begin position="21"/>
        <end position="362"/>
    </location>
</feature>
<keyword evidence="3 5" id="KW-0472">Membrane</keyword>
<feature type="compositionally biased region" description="Polar residues" evidence="4">
    <location>
        <begin position="137"/>
        <end position="147"/>
    </location>
</feature>
<dbReference type="SMART" id="SM00409">
    <property type="entry name" value="IG"/>
    <property type="match status" value="1"/>
</dbReference>
<evidence type="ECO:0000313" key="9">
    <source>
        <dbReference type="Proteomes" id="UP001488805"/>
    </source>
</evidence>
<dbReference type="GO" id="GO:0005886">
    <property type="term" value="C:plasma membrane"/>
    <property type="evidence" value="ECO:0007669"/>
    <property type="project" value="TreeGrafter"/>
</dbReference>
<dbReference type="SUPFAM" id="SSF48726">
    <property type="entry name" value="Immunoglobulin"/>
    <property type="match status" value="1"/>
</dbReference>
<feature type="transmembrane region" description="Helical" evidence="5">
    <location>
        <begin position="177"/>
        <end position="197"/>
    </location>
</feature>
<dbReference type="PANTHER" id="PTHR11860">
    <property type="entry name" value="POLYMERIC-IMMUNOGLOBULIN RECEPTOR"/>
    <property type="match status" value="1"/>
</dbReference>
<protein>
    <recommendedName>
        <fullName evidence="7">Immunoglobulin domain-containing protein</fullName>
    </recommendedName>
</protein>
<evidence type="ECO:0000313" key="8">
    <source>
        <dbReference type="EMBL" id="KAK9539855.1"/>
    </source>
</evidence>
<dbReference type="AlphaFoldDB" id="A0AAW1FXT5"/>
<dbReference type="InterPro" id="IPR013783">
    <property type="entry name" value="Ig-like_fold"/>
</dbReference>
<dbReference type="Proteomes" id="UP001488805">
    <property type="component" value="Unassembled WGS sequence"/>
</dbReference>
<keyword evidence="5" id="KW-1133">Transmembrane helix</keyword>
<dbReference type="EMBL" id="JBCEZU010000013">
    <property type="protein sequence ID" value="KAK9539855.1"/>
    <property type="molecule type" value="Genomic_DNA"/>
</dbReference>
<name>A0AAW1FXT5_ZOAVI</name>
<dbReference type="Gene3D" id="2.60.40.10">
    <property type="entry name" value="Immunoglobulins"/>
    <property type="match status" value="1"/>
</dbReference>
<feature type="region of interest" description="Disordered" evidence="4">
    <location>
        <begin position="133"/>
        <end position="173"/>
    </location>
</feature>
<proteinExistence type="predicted"/>
<feature type="compositionally biased region" description="Polar residues" evidence="4">
    <location>
        <begin position="236"/>
        <end position="249"/>
    </location>
</feature>
<feature type="region of interest" description="Disordered" evidence="4">
    <location>
        <begin position="232"/>
        <end position="252"/>
    </location>
</feature>
<gene>
    <name evidence="8" type="ORF">VZT92_002344</name>
</gene>
<dbReference type="GO" id="GO:0004888">
    <property type="term" value="F:transmembrane signaling receptor activity"/>
    <property type="evidence" value="ECO:0007669"/>
    <property type="project" value="TreeGrafter"/>
</dbReference>
<comment type="caution">
    <text evidence="8">The sequence shown here is derived from an EMBL/GenBank/DDBJ whole genome shotgun (WGS) entry which is preliminary data.</text>
</comment>
<evidence type="ECO:0000256" key="5">
    <source>
        <dbReference type="SAM" id="Phobius"/>
    </source>
</evidence>
<feature type="signal peptide" evidence="6">
    <location>
        <begin position="1"/>
        <end position="20"/>
    </location>
</feature>
<accession>A0AAW1FXT5</accession>